<evidence type="ECO:0000256" key="7">
    <source>
        <dbReference type="ARBA" id="ARBA00023136"/>
    </source>
</evidence>
<feature type="transmembrane region" description="Helical" evidence="8">
    <location>
        <begin position="209"/>
        <end position="230"/>
    </location>
</feature>
<keyword evidence="6 8" id="KW-1133">Transmembrane helix</keyword>
<dbReference type="CDD" id="cd17503">
    <property type="entry name" value="MFS_LmrB_MDR_like"/>
    <property type="match status" value="1"/>
</dbReference>
<dbReference type="PANTHER" id="PTHR42718:SF9">
    <property type="entry name" value="MAJOR FACILITATOR SUPERFAMILY MULTIDRUG TRANSPORTER MFSC"/>
    <property type="match status" value="1"/>
</dbReference>
<evidence type="ECO:0000256" key="6">
    <source>
        <dbReference type="ARBA" id="ARBA00022989"/>
    </source>
</evidence>
<dbReference type="PROSITE" id="PS50850">
    <property type="entry name" value="MFS"/>
    <property type="match status" value="1"/>
</dbReference>
<proteinExistence type="inferred from homology"/>
<dbReference type="RefSeq" id="WP_191781339.1">
    <property type="nucleotide sequence ID" value="NZ_JACSQV010000003.1"/>
</dbReference>
<feature type="transmembrane region" description="Helical" evidence="8">
    <location>
        <begin position="278"/>
        <end position="305"/>
    </location>
</feature>
<keyword evidence="7 8" id="KW-0472">Membrane</keyword>
<dbReference type="PANTHER" id="PTHR42718">
    <property type="entry name" value="MAJOR FACILITATOR SUPERFAMILY MULTIDRUG TRANSPORTER MFSC"/>
    <property type="match status" value="1"/>
</dbReference>
<evidence type="ECO:0000259" key="9">
    <source>
        <dbReference type="PROSITE" id="PS50850"/>
    </source>
</evidence>
<name>A0ABR8QBB6_9CELL</name>
<dbReference type="InterPro" id="IPR020846">
    <property type="entry name" value="MFS_dom"/>
</dbReference>
<feature type="transmembrane region" description="Helical" evidence="8">
    <location>
        <begin position="87"/>
        <end position="107"/>
    </location>
</feature>
<evidence type="ECO:0000313" key="10">
    <source>
        <dbReference type="EMBL" id="MBD7917726.1"/>
    </source>
</evidence>
<feature type="transmembrane region" description="Helical" evidence="8">
    <location>
        <begin position="60"/>
        <end position="80"/>
    </location>
</feature>
<evidence type="ECO:0000256" key="2">
    <source>
        <dbReference type="ARBA" id="ARBA00008537"/>
    </source>
</evidence>
<comment type="similarity">
    <text evidence="2">Belongs to the major facilitator superfamily. EmrB family.</text>
</comment>
<dbReference type="InterPro" id="IPR036259">
    <property type="entry name" value="MFS_trans_sf"/>
</dbReference>
<feature type="transmembrane region" description="Helical" evidence="8">
    <location>
        <begin position="372"/>
        <end position="397"/>
    </location>
</feature>
<feature type="transmembrane region" description="Helical" evidence="8">
    <location>
        <begin position="176"/>
        <end position="197"/>
    </location>
</feature>
<evidence type="ECO:0000256" key="1">
    <source>
        <dbReference type="ARBA" id="ARBA00004651"/>
    </source>
</evidence>
<evidence type="ECO:0000256" key="4">
    <source>
        <dbReference type="ARBA" id="ARBA00022475"/>
    </source>
</evidence>
<dbReference type="InterPro" id="IPR011701">
    <property type="entry name" value="MFS"/>
</dbReference>
<dbReference type="NCBIfam" id="TIGR00711">
    <property type="entry name" value="efflux_EmrB"/>
    <property type="match status" value="1"/>
</dbReference>
<dbReference type="Gene3D" id="1.20.1720.10">
    <property type="entry name" value="Multidrug resistance protein D"/>
    <property type="match status" value="1"/>
</dbReference>
<dbReference type="SUPFAM" id="SSF103473">
    <property type="entry name" value="MFS general substrate transporter"/>
    <property type="match status" value="1"/>
</dbReference>
<feature type="transmembrane region" description="Helical" evidence="8">
    <location>
        <begin position="418"/>
        <end position="440"/>
    </location>
</feature>
<dbReference type="Proteomes" id="UP000604241">
    <property type="component" value="Unassembled WGS sequence"/>
</dbReference>
<dbReference type="Pfam" id="PF07690">
    <property type="entry name" value="MFS_1"/>
    <property type="match status" value="1"/>
</dbReference>
<keyword evidence="4" id="KW-1003">Cell membrane</keyword>
<comment type="caution">
    <text evidence="10">The sequence shown here is derived from an EMBL/GenBank/DDBJ whole genome shotgun (WGS) entry which is preliminary data.</text>
</comment>
<accession>A0ABR8QBB6</accession>
<gene>
    <name evidence="10" type="ORF">H9657_05460</name>
</gene>
<evidence type="ECO:0000313" key="11">
    <source>
        <dbReference type="Proteomes" id="UP000604241"/>
    </source>
</evidence>
<sequence>MGPGVDDARTTPATMSPRDRLAVTLLLVSTFVVILNETIMGVALPRLMDDLSITASTAQWLTTAFLLTMAVVIPVTGFFLQRTTTRGAFLTAMGLFSLGTLVCALSPGFEMLLAGRVVQATGTAVMLPLLMTTVMTVTPPASRGRTMGNISIVISVAPALGPTISGLILSVLDWRWMFGLVLPVALGALVLGALRLPDVTDARRARVDVVSVLLSAVAFGGLVFGMSRIGEAVNGGVQPVTLGALVAGAAGLTLFVARQIRLQRTDDALLDLRTFRSRTFAVGVALMAVMMMALFGVIIMLPIYAQDVLGVDTLSTGLMLLPGGLLMGLLAPAVGRAYDRVGPRPLLVPGTVLVSTAAWGMTLLLGVGSSPWLLVGAHLTMSAGLALVFTPLFTSALGSVDPERYSHGSAVIGTVQQVAGAAGTAVFVTVLSATAAGLAADGASEVAATAGGVHAAFLVGAVLTLPAIAAAFAVGAAPAGSPAPAHH</sequence>
<feature type="transmembrane region" description="Helical" evidence="8">
    <location>
        <begin position="317"/>
        <end position="334"/>
    </location>
</feature>
<reference evidence="10 11" key="1">
    <citation type="submission" date="2020-08" db="EMBL/GenBank/DDBJ databases">
        <title>A Genomic Blueprint of the Chicken Gut Microbiome.</title>
        <authorList>
            <person name="Gilroy R."/>
            <person name="Ravi A."/>
            <person name="Getino M."/>
            <person name="Pursley I."/>
            <person name="Horton D.L."/>
            <person name="Alikhan N.-F."/>
            <person name="Baker D."/>
            <person name="Gharbi K."/>
            <person name="Hall N."/>
            <person name="Watson M."/>
            <person name="Adriaenssens E.M."/>
            <person name="Foster-Nyarko E."/>
            <person name="Jarju S."/>
            <person name="Secka A."/>
            <person name="Antonio M."/>
            <person name="Oren A."/>
            <person name="Chaudhuri R."/>
            <person name="La Ragione R.M."/>
            <person name="Hildebrand F."/>
            <person name="Pallen M.J."/>
        </authorList>
    </citation>
    <scope>NUCLEOTIDE SEQUENCE [LARGE SCALE GENOMIC DNA]</scope>
    <source>
        <strain evidence="10 11">Sa3CUA2</strain>
    </source>
</reference>
<feature type="transmembrane region" description="Helical" evidence="8">
    <location>
        <begin position="346"/>
        <end position="366"/>
    </location>
</feature>
<feature type="transmembrane region" description="Helical" evidence="8">
    <location>
        <begin position="236"/>
        <end position="257"/>
    </location>
</feature>
<feature type="transmembrane region" description="Helical" evidence="8">
    <location>
        <begin position="21"/>
        <end position="40"/>
    </location>
</feature>
<keyword evidence="3" id="KW-0813">Transport</keyword>
<keyword evidence="11" id="KW-1185">Reference proteome</keyword>
<dbReference type="InterPro" id="IPR004638">
    <property type="entry name" value="EmrB-like"/>
</dbReference>
<keyword evidence="5 8" id="KW-0812">Transmembrane</keyword>
<organism evidence="10 11">
    <name type="scientific">Cellulomonas avistercoris</name>
    <dbReference type="NCBI Taxonomy" id="2762242"/>
    <lineage>
        <taxon>Bacteria</taxon>
        <taxon>Bacillati</taxon>
        <taxon>Actinomycetota</taxon>
        <taxon>Actinomycetes</taxon>
        <taxon>Micrococcales</taxon>
        <taxon>Cellulomonadaceae</taxon>
        <taxon>Cellulomonas</taxon>
    </lineage>
</organism>
<feature type="transmembrane region" description="Helical" evidence="8">
    <location>
        <begin position="150"/>
        <end position="170"/>
    </location>
</feature>
<dbReference type="Gene3D" id="1.20.1250.20">
    <property type="entry name" value="MFS general substrate transporter like domains"/>
    <property type="match status" value="1"/>
</dbReference>
<feature type="transmembrane region" description="Helical" evidence="8">
    <location>
        <begin position="113"/>
        <end position="138"/>
    </location>
</feature>
<dbReference type="PRINTS" id="PR01036">
    <property type="entry name" value="TCRTETB"/>
</dbReference>
<comment type="subcellular location">
    <subcellularLocation>
        <location evidence="1">Cell membrane</location>
        <topology evidence="1">Multi-pass membrane protein</topology>
    </subcellularLocation>
</comment>
<protein>
    <submittedName>
        <fullName evidence="10">Multidrug efflux MFS transporter</fullName>
    </submittedName>
</protein>
<evidence type="ECO:0000256" key="5">
    <source>
        <dbReference type="ARBA" id="ARBA00022692"/>
    </source>
</evidence>
<feature type="domain" description="Major facilitator superfamily (MFS) profile" evidence="9">
    <location>
        <begin position="22"/>
        <end position="478"/>
    </location>
</feature>
<dbReference type="EMBL" id="JACSQV010000003">
    <property type="protein sequence ID" value="MBD7917726.1"/>
    <property type="molecule type" value="Genomic_DNA"/>
</dbReference>
<feature type="transmembrane region" description="Helical" evidence="8">
    <location>
        <begin position="452"/>
        <end position="477"/>
    </location>
</feature>
<evidence type="ECO:0000256" key="8">
    <source>
        <dbReference type="SAM" id="Phobius"/>
    </source>
</evidence>
<evidence type="ECO:0000256" key="3">
    <source>
        <dbReference type="ARBA" id="ARBA00022448"/>
    </source>
</evidence>